<evidence type="ECO:0000313" key="2">
    <source>
        <dbReference type="EMBL" id="CAE0367253.1"/>
    </source>
</evidence>
<dbReference type="Pfam" id="PF03446">
    <property type="entry name" value="NAD_binding_2"/>
    <property type="match status" value="1"/>
</dbReference>
<dbReference type="InterPro" id="IPR036291">
    <property type="entry name" value="NAD(P)-bd_dom_sf"/>
</dbReference>
<organism evidence="3">
    <name type="scientific">Aureoumbra lagunensis</name>
    <dbReference type="NCBI Taxonomy" id="44058"/>
    <lineage>
        <taxon>Eukaryota</taxon>
        <taxon>Sar</taxon>
        <taxon>Stramenopiles</taxon>
        <taxon>Ochrophyta</taxon>
        <taxon>Pelagophyceae</taxon>
        <taxon>Pelagomonadales</taxon>
        <taxon>Aureoumbra</taxon>
    </lineage>
</organism>
<evidence type="ECO:0000313" key="3">
    <source>
        <dbReference type="EMBL" id="CAE0367255.1"/>
    </source>
</evidence>
<dbReference type="InterPro" id="IPR006115">
    <property type="entry name" value="6PGDH_NADP-bd"/>
</dbReference>
<dbReference type="Gene3D" id="3.40.50.720">
    <property type="entry name" value="NAD(P)-binding Rossmann-like Domain"/>
    <property type="match status" value="1"/>
</dbReference>
<sequence>MGQALAKCLAGAGTPVTIWNRSIKKLDALRDMDKIIVEADIKKAVAASNVVIMNVVGDSGMSTANKVLEAAGSVEKKTLIQWSTHHPFAAKTQQSIAQDLGWQYTAGAMLTDPPNMCQDGAFFYVSGQEEYVTPLISHLSPLGKILNVGTDIGLGSLIDIAMLQTGFYGIDGFLMSMAAVRKYFLKEKLSSEVETSFIKLIEELVKNINSSVL</sequence>
<protein>
    <recommendedName>
        <fullName evidence="1">6-phosphogluconate dehydrogenase NADP-binding domain-containing protein</fullName>
    </recommendedName>
</protein>
<gene>
    <name evidence="2" type="ORF">ALAG00032_LOCUS8002</name>
    <name evidence="3" type="ORF">ALAG00032_LOCUS8004</name>
</gene>
<evidence type="ECO:0000259" key="1">
    <source>
        <dbReference type="Pfam" id="PF03446"/>
    </source>
</evidence>
<accession>A0A6S8CDW1</accession>
<dbReference type="SUPFAM" id="SSF51735">
    <property type="entry name" value="NAD(P)-binding Rossmann-fold domains"/>
    <property type="match status" value="1"/>
</dbReference>
<dbReference type="EMBL" id="HBIJ01011717">
    <property type="protein sequence ID" value="CAE0367255.1"/>
    <property type="molecule type" value="Transcribed_RNA"/>
</dbReference>
<name>A0A6S8CDW1_9STRA</name>
<dbReference type="GO" id="GO:0050661">
    <property type="term" value="F:NADP binding"/>
    <property type="evidence" value="ECO:0007669"/>
    <property type="project" value="InterPro"/>
</dbReference>
<proteinExistence type="predicted"/>
<feature type="domain" description="6-phosphogluconate dehydrogenase NADP-binding" evidence="1">
    <location>
        <begin position="1"/>
        <end position="104"/>
    </location>
</feature>
<reference evidence="3" key="1">
    <citation type="submission" date="2021-01" db="EMBL/GenBank/DDBJ databases">
        <authorList>
            <person name="Corre E."/>
            <person name="Pelletier E."/>
            <person name="Niang G."/>
            <person name="Scheremetjew M."/>
            <person name="Finn R."/>
            <person name="Kale V."/>
            <person name="Holt S."/>
            <person name="Cochrane G."/>
            <person name="Meng A."/>
            <person name="Brown T."/>
            <person name="Cohen L."/>
        </authorList>
    </citation>
    <scope>NUCLEOTIDE SEQUENCE</scope>
    <source>
        <strain evidence="3">CCMP1510</strain>
    </source>
</reference>
<dbReference type="AlphaFoldDB" id="A0A6S8CDW1"/>
<dbReference type="EMBL" id="HBIJ01011715">
    <property type="protein sequence ID" value="CAE0367253.1"/>
    <property type="molecule type" value="Transcribed_RNA"/>
</dbReference>